<dbReference type="RefSeq" id="XP_030988202.1">
    <property type="nucleotide sequence ID" value="XM_031122449.1"/>
</dbReference>
<protein>
    <submittedName>
        <fullName evidence="3">Uncharacterized protein</fullName>
    </submittedName>
</protein>
<feature type="region of interest" description="Disordered" evidence="1">
    <location>
        <begin position="173"/>
        <end position="197"/>
    </location>
</feature>
<feature type="compositionally biased region" description="Basic and acidic residues" evidence="1">
    <location>
        <begin position="51"/>
        <end position="84"/>
    </location>
</feature>
<dbReference type="Proteomes" id="UP000515153">
    <property type="component" value="Unplaced"/>
</dbReference>
<dbReference type="AlphaFoldDB" id="A0A6P8BMD7"/>
<name>A0A6P8BMD7_PYRGI</name>
<evidence type="ECO:0000256" key="1">
    <source>
        <dbReference type="SAM" id="MobiDB-lite"/>
    </source>
</evidence>
<organism evidence="2 3">
    <name type="scientific">Pyricularia grisea</name>
    <name type="common">Crabgrass-specific blast fungus</name>
    <name type="synonym">Magnaporthe grisea</name>
    <dbReference type="NCBI Taxonomy" id="148305"/>
    <lineage>
        <taxon>Eukaryota</taxon>
        <taxon>Fungi</taxon>
        <taxon>Dikarya</taxon>
        <taxon>Ascomycota</taxon>
        <taxon>Pezizomycotina</taxon>
        <taxon>Sordariomycetes</taxon>
        <taxon>Sordariomycetidae</taxon>
        <taxon>Magnaporthales</taxon>
        <taxon>Pyriculariaceae</taxon>
        <taxon>Pyricularia</taxon>
    </lineage>
</organism>
<feature type="region of interest" description="Disordered" evidence="1">
    <location>
        <begin position="126"/>
        <end position="156"/>
    </location>
</feature>
<dbReference type="KEGG" id="pgri:PgNI_02382"/>
<keyword evidence="2" id="KW-1185">Reference proteome</keyword>
<reference evidence="3" key="1">
    <citation type="journal article" date="2019" name="Mol. Biol. Evol.">
        <title>Blast fungal genomes show frequent chromosomal changes, gene gains and losses, and effector gene turnover.</title>
        <authorList>
            <person name="Gomez Luciano L.B."/>
            <person name="Jason Tsai I."/>
            <person name="Chuma I."/>
            <person name="Tosa Y."/>
            <person name="Chen Y.H."/>
            <person name="Li J.Y."/>
            <person name="Li M.Y."/>
            <person name="Jade Lu M.Y."/>
            <person name="Nakayashiki H."/>
            <person name="Li W.H."/>
        </authorList>
    </citation>
    <scope>NUCLEOTIDE SEQUENCE</scope>
    <source>
        <strain evidence="3">NI907</strain>
    </source>
</reference>
<evidence type="ECO:0000313" key="3">
    <source>
        <dbReference type="RefSeq" id="XP_030988202.1"/>
    </source>
</evidence>
<reference evidence="3" key="2">
    <citation type="submission" date="2019-10" db="EMBL/GenBank/DDBJ databases">
        <authorList>
            <consortium name="NCBI Genome Project"/>
        </authorList>
    </citation>
    <scope>NUCLEOTIDE SEQUENCE</scope>
    <source>
        <strain evidence="3">NI907</strain>
    </source>
</reference>
<feature type="compositionally biased region" description="Basic and acidic residues" evidence="1">
    <location>
        <begin position="126"/>
        <end position="154"/>
    </location>
</feature>
<accession>A0A6P8BMD7</accession>
<dbReference type="GeneID" id="41957361"/>
<evidence type="ECO:0000313" key="2">
    <source>
        <dbReference type="Proteomes" id="UP000515153"/>
    </source>
</evidence>
<gene>
    <name evidence="3" type="ORF">PgNI_02382</name>
</gene>
<feature type="compositionally biased region" description="Acidic residues" evidence="1">
    <location>
        <begin position="176"/>
        <end position="186"/>
    </location>
</feature>
<reference evidence="3" key="3">
    <citation type="submission" date="2025-08" db="UniProtKB">
        <authorList>
            <consortium name="RefSeq"/>
        </authorList>
    </citation>
    <scope>IDENTIFICATION</scope>
    <source>
        <strain evidence="3">NI907</strain>
    </source>
</reference>
<proteinExistence type="predicted"/>
<sequence>MCDRQSQSIPSAIGLQGSTVRQLVSLDTLGFHPAAEPDVGREDADPVEGAKNSHETDQIAKDTRRGFADVHVSQEHKDRRRGDAVHGNSPLRRVEKDGRGVAVLCQRVERTGADVYVGVGRRDDKHEKAGVDDVGKDLDAADGHGDDVGGRGRADLGLGGTDESFVVVRDGHAEGQDTDDVEEADAPEGLPDGAGDCDPRVRRLAECRAHDFGARVREARLDHAGPETQEAAEGSGLQVFGKGSWVFPVLKADSAMGRGAAERYNQAGDHNGDESYDLDG</sequence>
<feature type="region of interest" description="Disordered" evidence="1">
    <location>
        <begin position="33"/>
        <end position="91"/>
    </location>
</feature>